<evidence type="ECO:0000256" key="6">
    <source>
        <dbReference type="SAM" id="SignalP"/>
    </source>
</evidence>
<dbReference type="InterPro" id="IPR005052">
    <property type="entry name" value="Lectin_leg"/>
</dbReference>
<keyword evidence="5" id="KW-0472">Membrane</keyword>
<comment type="subcellular location">
    <subcellularLocation>
        <location evidence="1">Membrane</location>
        <topology evidence="1">Single-pass type I membrane protein</topology>
    </subcellularLocation>
</comment>
<comment type="caution">
    <text evidence="8">The sequence shown here is derived from an EMBL/GenBank/DDBJ whole genome shotgun (WGS) entry which is preliminary data.</text>
</comment>
<dbReference type="Gene3D" id="2.60.120.200">
    <property type="match status" value="1"/>
</dbReference>
<feature type="domain" description="L-type lectin-like" evidence="7">
    <location>
        <begin position="24"/>
        <end position="247"/>
    </location>
</feature>
<evidence type="ECO:0000256" key="4">
    <source>
        <dbReference type="ARBA" id="ARBA00022989"/>
    </source>
</evidence>
<dbReference type="CDD" id="cd06902">
    <property type="entry name" value="lectin_ERGIC-53_ERGL"/>
    <property type="match status" value="1"/>
</dbReference>
<dbReference type="InterPro" id="IPR051136">
    <property type="entry name" value="Intracellular_Lectin-GPT"/>
</dbReference>
<sequence>MKMWTTVAVLFSAIFLINGNLLKPRFEYKYSFKGPHLCQSDKSVPFWEYGGDAIASDESIRITPSLRSQKGWAWAKEPVTFDQWSVEIVFKVTGRGRIGADGLAFWYTQEKGEGGPVFGNKDQWKGLGVIFDSFDNDGQHNNPYIMAMLNDGTINYDHNSDGASQQLGGCLRDFRNKPYPIRVKVEYYNKILTVFVNTGLTNNKDEFELCMRQENVELPKNGYFGVSAATGGLADDHDVLAVLTHSLHSEDEKPAGQVGDQDRQKYEKEFEEYYQQLEKAKQDYQKQHPGMQPPGYDAQGMFEAQGERELRMIFDGQTDIHTTLKQLNRKLDELLGRQEMVLTKVSQISGTGQVQVPQGNNQQGGGQPLMIDTIKRHEVDRVLNNQNDILQQARDIR</sequence>
<dbReference type="SUPFAM" id="SSF49899">
    <property type="entry name" value="Concanavalin A-like lectins/glucanases"/>
    <property type="match status" value="1"/>
</dbReference>
<evidence type="ECO:0000256" key="2">
    <source>
        <dbReference type="ARBA" id="ARBA00022692"/>
    </source>
</evidence>
<dbReference type="EMBL" id="JARBDR010000496">
    <property type="protein sequence ID" value="KAJ8311485.1"/>
    <property type="molecule type" value="Genomic_DNA"/>
</dbReference>
<dbReference type="InterPro" id="IPR013320">
    <property type="entry name" value="ConA-like_dom_sf"/>
</dbReference>
<feature type="signal peptide" evidence="6">
    <location>
        <begin position="1"/>
        <end position="19"/>
    </location>
</feature>
<name>A0ABQ9F5G8_TEGGR</name>
<reference evidence="8 9" key="1">
    <citation type="submission" date="2022-12" db="EMBL/GenBank/DDBJ databases">
        <title>Chromosome-level genome of Tegillarca granosa.</title>
        <authorList>
            <person name="Kim J."/>
        </authorList>
    </citation>
    <scope>NUCLEOTIDE SEQUENCE [LARGE SCALE GENOMIC DNA]</scope>
    <source>
        <strain evidence="8">Teg-2019</strain>
        <tissue evidence="8">Adductor muscle</tissue>
    </source>
</reference>
<evidence type="ECO:0000256" key="5">
    <source>
        <dbReference type="ARBA" id="ARBA00023136"/>
    </source>
</evidence>
<evidence type="ECO:0000256" key="3">
    <source>
        <dbReference type="ARBA" id="ARBA00022729"/>
    </source>
</evidence>
<dbReference type="PROSITE" id="PS51328">
    <property type="entry name" value="L_LECTIN_LIKE"/>
    <property type="match status" value="1"/>
</dbReference>
<evidence type="ECO:0000256" key="1">
    <source>
        <dbReference type="ARBA" id="ARBA00004479"/>
    </source>
</evidence>
<dbReference type="PANTHER" id="PTHR12223:SF28">
    <property type="entry name" value="LECTIN, MANNOSE BINDING 1 LIKE"/>
    <property type="match status" value="1"/>
</dbReference>
<gene>
    <name evidence="8" type="ORF">KUTeg_010840</name>
</gene>
<evidence type="ECO:0000313" key="9">
    <source>
        <dbReference type="Proteomes" id="UP001217089"/>
    </source>
</evidence>
<evidence type="ECO:0000313" key="8">
    <source>
        <dbReference type="EMBL" id="KAJ8311485.1"/>
    </source>
</evidence>
<keyword evidence="3 6" id="KW-0732">Signal</keyword>
<protein>
    <recommendedName>
        <fullName evidence="7">L-type lectin-like domain-containing protein</fullName>
    </recommendedName>
</protein>
<keyword evidence="9" id="KW-1185">Reference proteome</keyword>
<dbReference type="Proteomes" id="UP001217089">
    <property type="component" value="Unassembled WGS sequence"/>
</dbReference>
<keyword evidence="2" id="KW-0812">Transmembrane</keyword>
<feature type="chain" id="PRO_5047520682" description="L-type lectin-like domain-containing protein" evidence="6">
    <location>
        <begin position="20"/>
        <end position="397"/>
    </location>
</feature>
<keyword evidence="4" id="KW-1133">Transmembrane helix</keyword>
<organism evidence="8 9">
    <name type="scientific">Tegillarca granosa</name>
    <name type="common">Malaysian cockle</name>
    <name type="synonym">Anadara granosa</name>
    <dbReference type="NCBI Taxonomy" id="220873"/>
    <lineage>
        <taxon>Eukaryota</taxon>
        <taxon>Metazoa</taxon>
        <taxon>Spiralia</taxon>
        <taxon>Lophotrochozoa</taxon>
        <taxon>Mollusca</taxon>
        <taxon>Bivalvia</taxon>
        <taxon>Autobranchia</taxon>
        <taxon>Pteriomorphia</taxon>
        <taxon>Arcoida</taxon>
        <taxon>Arcoidea</taxon>
        <taxon>Arcidae</taxon>
        <taxon>Tegillarca</taxon>
    </lineage>
</organism>
<dbReference type="PANTHER" id="PTHR12223">
    <property type="entry name" value="VESICULAR MANNOSE-BINDING LECTIN"/>
    <property type="match status" value="1"/>
</dbReference>
<evidence type="ECO:0000259" key="7">
    <source>
        <dbReference type="PROSITE" id="PS51328"/>
    </source>
</evidence>
<proteinExistence type="predicted"/>
<accession>A0ABQ9F5G8</accession>
<dbReference type="Pfam" id="PF03388">
    <property type="entry name" value="Lectin_leg-like"/>
    <property type="match status" value="1"/>
</dbReference>